<evidence type="ECO:0000313" key="2">
    <source>
        <dbReference type="EMBL" id="CEK64224.1"/>
    </source>
</evidence>
<dbReference type="EMBL" id="HACG01017359">
    <property type="protein sequence ID" value="CEK64224.1"/>
    <property type="molecule type" value="Transcribed_RNA"/>
</dbReference>
<dbReference type="AlphaFoldDB" id="A0A0B6Z6F0"/>
<name>A0A0B6Z6F0_9EUPU</name>
<feature type="non-terminal residue" evidence="2">
    <location>
        <position position="1"/>
    </location>
</feature>
<protein>
    <submittedName>
        <fullName evidence="2">Uncharacterized protein</fullName>
    </submittedName>
</protein>
<gene>
    <name evidence="2" type="primary">ORF51019</name>
</gene>
<evidence type="ECO:0000256" key="1">
    <source>
        <dbReference type="SAM" id="MobiDB-lite"/>
    </source>
</evidence>
<reference evidence="2" key="1">
    <citation type="submission" date="2014-12" db="EMBL/GenBank/DDBJ databases">
        <title>Insight into the proteome of Arion vulgaris.</title>
        <authorList>
            <person name="Aradska J."/>
            <person name="Bulat T."/>
            <person name="Smidak R."/>
            <person name="Sarate P."/>
            <person name="Gangsoo J."/>
            <person name="Sialana F."/>
            <person name="Bilban M."/>
            <person name="Lubec G."/>
        </authorList>
    </citation>
    <scope>NUCLEOTIDE SEQUENCE</scope>
    <source>
        <tissue evidence="2">Skin</tissue>
    </source>
</reference>
<feature type="region of interest" description="Disordered" evidence="1">
    <location>
        <begin position="117"/>
        <end position="139"/>
    </location>
</feature>
<organism evidence="2">
    <name type="scientific">Arion vulgaris</name>
    <dbReference type="NCBI Taxonomy" id="1028688"/>
    <lineage>
        <taxon>Eukaryota</taxon>
        <taxon>Metazoa</taxon>
        <taxon>Spiralia</taxon>
        <taxon>Lophotrochozoa</taxon>
        <taxon>Mollusca</taxon>
        <taxon>Gastropoda</taxon>
        <taxon>Heterobranchia</taxon>
        <taxon>Euthyneura</taxon>
        <taxon>Panpulmonata</taxon>
        <taxon>Eupulmonata</taxon>
        <taxon>Stylommatophora</taxon>
        <taxon>Helicina</taxon>
        <taxon>Arionoidea</taxon>
        <taxon>Arionidae</taxon>
        <taxon>Arion</taxon>
    </lineage>
</organism>
<feature type="non-terminal residue" evidence="2">
    <location>
        <position position="214"/>
    </location>
</feature>
<feature type="region of interest" description="Disordered" evidence="1">
    <location>
        <begin position="152"/>
        <end position="175"/>
    </location>
</feature>
<feature type="region of interest" description="Disordered" evidence="1">
    <location>
        <begin position="192"/>
        <end position="214"/>
    </location>
</feature>
<accession>A0A0B6Z6F0</accession>
<sequence>GRSEEELELISSMHGFAGGQNDIIMDSRSLDGNSRKCDQQFLEDLCDISFLDPINPDLVTVTNQLENQLRVGQTNILPGSLSQPMSVEEKMKLSLLAEKPGYLSQMLDKSAKAAAAAEAARSGHGRPIVKAQEPSQEERNLQQNFYALQQQQPPPTMLQGGRPVTGGSPMMQPSYGLSAMQSNLAQLSNLQQNTVGSKPTGGRAIVGGNSIQNQ</sequence>
<proteinExistence type="predicted"/>